<keyword evidence="1" id="KW-0472">Membrane</keyword>
<evidence type="ECO:0000256" key="1">
    <source>
        <dbReference type="SAM" id="Phobius"/>
    </source>
</evidence>
<proteinExistence type="predicted"/>
<feature type="transmembrane region" description="Helical" evidence="1">
    <location>
        <begin position="95"/>
        <end position="116"/>
    </location>
</feature>
<sequence>MFTIKILCFIASLLKIDMADNHQASSRYHSSFESQECEGCAVMNKLDTGLLNSNYPVDCQSKKNIKKNFHISSLLLFWCISHLLQPYGMNVFLCVWMFSTIFRFMNVFLCVISIFLKFSLFGDSRWSKIVQHQPGRTDTT</sequence>
<gene>
    <name evidence="3" type="ORF">HUJ06_022264</name>
</gene>
<organism evidence="3 4">
    <name type="scientific">Nelumbo nucifera</name>
    <name type="common">Sacred lotus</name>
    <dbReference type="NCBI Taxonomy" id="4432"/>
    <lineage>
        <taxon>Eukaryota</taxon>
        <taxon>Viridiplantae</taxon>
        <taxon>Streptophyta</taxon>
        <taxon>Embryophyta</taxon>
        <taxon>Tracheophyta</taxon>
        <taxon>Spermatophyta</taxon>
        <taxon>Magnoliopsida</taxon>
        <taxon>Proteales</taxon>
        <taxon>Nelumbonaceae</taxon>
        <taxon>Nelumbo</taxon>
    </lineage>
</organism>
<keyword evidence="2" id="KW-0732">Signal</keyword>
<keyword evidence="1" id="KW-0812">Transmembrane</keyword>
<keyword evidence="1" id="KW-1133">Transmembrane helix</keyword>
<evidence type="ECO:0000256" key="2">
    <source>
        <dbReference type="SAM" id="SignalP"/>
    </source>
</evidence>
<evidence type="ECO:0000313" key="3">
    <source>
        <dbReference type="EMBL" id="DAD20801.1"/>
    </source>
</evidence>
<dbReference type="Proteomes" id="UP000607653">
    <property type="component" value="Unassembled WGS sequence"/>
</dbReference>
<dbReference type="AlphaFoldDB" id="A0A822XNM7"/>
<name>A0A822XNM7_NELNU</name>
<feature type="transmembrane region" description="Helical" evidence="1">
    <location>
        <begin position="69"/>
        <end position="89"/>
    </location>
</feature>
<feature type="chain" id="PRO_5032995934" evidence="2">
    <location>
        <begin position="20"/>
        <end position="140"/>
    </location>
</feature>
<feature type="signal peptide" evidence="2">
    <location>
        <begin position="1"/>
        <end position="19"/>
    </location>
</feature>
<comment type="caution">
    <text evidence="3">The sequence shown here is derived from an EMBL/GenBank/DDBJ whole genome shotgun (WGS) entry which is preliminary data.</text>
</comment>
<keyword evidence="4" id="KW-1185">Reference proteome</keyword>
<protein>
    <submittedName>
        <fullName evidence="3">Uncharacterized protein</fullName>
    </submittedName>
</protein>
<accession>A0A822XNM7</accession>
<dbReference type="EMBL" id="DUZY01000001">
    <property type="protein sequence ID" value="DAD20801.1"/>
    <property type="molecule type" value="Genomic_DNA"/>
</dbReference>
<evidence type="ECO:0000313" key="4">
    <source>
        <dbReference type="Proteomes" id="UP000607653"/>
    </source>
</evidence>
<reference evidence="3 4" key="1">
    <citation type="journal article" date="2020" name="Mol. Biol. Evol.">
        <title>Distinct Expression and Methylation Patterns for Genes with Different Fates following a Single Whole-Genome Duplication in Flowering Plants.</title>
        <authorList>
            <person name="Shi T."/>
            <person name="Rahmani R.S."/>
            <person name="Gugger P.F."/>
            <person name="Wang M."/>
            <person name="Li H."/>
            <person name="Zhang Y."/>
            <person name="Li Z."/>
            <person name="Wang Q."/>
            <person name="Van de Peer Y."/>
            <person name="Marchal K."/>
            <person name="Chen J."/>
        </authorList>
    </citation>
    <scope>NUCLEOTIDE SEQUENCE [LARGE SCALE GENOMIC DNA]</scope>
    <source>
        <tissue evidence="3">Leaf</tissue>
    </source>
</reference>